<sequence>MPETQSVVVSQAESGQKLLQFLERRLSGEVPRSAIQKWIRTGQVRVDKGRKKPFDRLEAGQTVRIPPYAPGQDKQVSEAGGLAVAYEDAELLAVAKPAGLAAHGGDGVDDSVVARLRAMYRNADFMPTLAHRLDRDTSGLLLAAKSYAVLRELNDLFASNGVAKVYLAWVDGRWDEPDGTLLEDVMEKRGAPGAERVRTGSGKTALARVTGLVSSRDRSLVAVRLLTGRTHQIRVQLASRGHAVIGDRKYGAPSARGKGSSRGPMRLHCFALRAGERTISLPPAWSGGWAVDRDALQKALGLLFD</sequence>
<evidence type="ECO:0000313" key="6">
    <source>
        <dbReference type="Proteomes" id="UP000007845"/>
    </source>
</evidence>
<dbReference type="PROSITE" id="PS01129">
    <property type="entry name" value="PSI_RLU"/>
    <property type="match status" value="1"/>
</dbReference>
<reference evidence="5 6" key="1">
    <citation type="journal article" date="2011" name="J. Bacteriol.">
        <title>Genome sequence of the mercury-methylating strain Desulfovibrio desulfuricans ND132.</title>
        <authorList>
            <person name="Brown S.D."/>
            <person name="Gilmour C.C."/>
            <person name="Kucken A.M."/>
            <person name="Wall J.D."/>
            <person name="Elias D.A."/>
            <person name="Brandt C.C."/>
            <person name="Podar M."/>
            <person name="Chertkov O."/>
            <person name="Held B."/>
            <person name="Bruce D.C."/>
            <person name="Detter J.C."/>
            <person name="Tapia R."/>
            <person name="Han C.S."/>
            <person name="Goodwin L.A."/>
            <person name="Cheng J.F."/>
            <person name="Pitluck S."/>
            <person name="Woyke T."/>
            <person name="Mikhailova N."/>
            <person name="Ivanova N.N."/>
            <person name="Han J."/>
            <person name="Lucas S."/>
            <person name="Lapidus A.L."/>
            <person name="Land M.L."/>
            <person name="Hauser L.J."/>
            <person name="Palumbo A.V."/>
        </authorList>
    </citation>
    <scope>NUCLEOTIDE SEQUENCE [LARGE SCALE GENOMIC DNA]</scope>
    <source>
        <strain evidence="5 6">ND132</strain>
    </source>
</reference>
<gene>
    <name evidence="5" type="ORF">DND132_2840</name>
</gene>
<evidence type="ECO:0000259" key="4">
    <source>
        <dbReference type="Pfam" id="PF00849"/>
    </source>
</evidence>
<evidence type="ECO:0000313" key="5">
    <source>
        <dbReference type="EMBL" id="EGB16043.1"/>
    </source>
</evidence>
<dbReference type="GO" id="GO:0160141">
    <property type="term" value="F:23S rRNA pseudouridine(955/2504/2580) synthase activity"/>
    <property type="evidence" value="ECO:0007669"/>
    <property type="project" value="UniProtKB-EC"/>
</dbReference>
<keyword evidence="2" id="KW-0413">Isomerase</keyword>
<dbReference type="STRING" id="641491.DND132_2840"/>
<dbReference type="Proteomes" id="UP000007845">
    <property type="component" value="Chromosome"/>
</dbReference>
<dbReference type="InterPro" id="IPR006145">
    <property type="entry name" value="PsdUridine_synth_RsuA/RluA"/>
</dbReference>
<dbReference type="PANTHER" id="PTHR21600">
    <property type="entry name" value="MITOCHONDRIAL RNA PSEUDOURIDINE SYNTHASE"/>
    <property type="match status" value="1"/>
</dbReference>
<dbReference type="SUPFAM" id="SSF55120">
    <property type="entry name" value="Pseudouridine synthase"/>
    <property type="match status" value="1"/>
</dbReference>
<dbReference type="AlphaFoldDB" id="F0JJE4"/>
<dbReference type="SMR" id="F0JJE4"/>
<evidence type="ECO:0000256" key="3">
    <source>
        <dbReference type="PROSITE-ProRule" id="PRU00182"/>
    </source>
</evidence>
<accession>F0JJE4</accession>
<feature type="domain" description="Pseudouridine synthase RsuA/RluA-like" evidence="4">
    <location>
        <begin position="91"/>
        <end position="239"/>
    </location>
</feature>
<proteinExistence type="inferred from homology"/>
<dbReference type="CDD" id="cd02869">
    <property type="entry name" value="PseudoU_synth_RluA_like"/>
    <property type="match status" value="1"/>
</dbReference>
<evidence type="ECO:0000256" key="1">
    <source>
        <dbReference type="ARBA" id="ARBA00010876"/>
    </source>
</evidence>
<organism evidence="5 6">
    <name type="scientific">Pseudodesulfovibrio mercurii</name>
    <dbReference type="NCBI Taxonomy" id="641491"/>
    <lineage>
        <taxon>Bacteria</taxon>
        <taxon>Pseudomonadati</taxon>
        <taxon>Thermodesulfobacteriota</taxon>
        <taxon>Desulfovibrionia</taxon>
        <taxon>Desulfovibrionales</taxon>
        <taxon>Desulfovibrionaceae</taxon>
    </lineage>
</organism>
<dbReference type="PANTHER" id="PTHR21600:SF92">
    <property type="entry name" value="RIBOSOMAL LARGE SUBUNIT PSEUDOURIDINE SYNTHASE C"/>
    <property type="match status" value="1"/>
</dbReference>
<evidence type="ECO:0000256" key="2">
    <source>
        <dbReference type="ARBA" id="ARBA00023235"/>
    </source>
</evidence>
<dbReference type="PROSITE" id="PS50889">
    <property type="entry name" value="S4"/>
    <property type="match status" value="1"/>
</dbReference>
<dbReference type="InterPro" id="IPR006224">
    <property type="entry name" value="PsdUridine_synth_RluA-like_CS"/>
</dbReference>
<dbReference type="GO" id="GO:0000455">
    <property type="term" value="P:enzyme-directed rRNA pseudouridine synthesis"/>
    <property type="evidence" value="ECO:0007669"/>
    <property type="project" value="TreeGrafter"/>
</dbReference>
<dbReference type="EMBL" id="CP003220">
    <property type="protein sequence ID" value="EGB16043.1"/>
    <property type="molecule type" value="Genomic_DNA"/>
</dbReference>
<dbReference type="Gene3D" id="3.10.290.10">
    <property type="entry name" value="RNA-binding S4 domain"/>
    <property type="match status" value="1"/>
</dbReference>
<keyword evidence="6" id="KW-1185">Reference proteome</keyword>
<dbReference type="Pfam" id="PF00849">
    <property type="entry name" value="PseudoU_synth_2"/>
    <property type="match status" value="1"/>
</dbReference>
<dbReference type="Gene3D" id="3.30.2350.10">
    <property type="entry name" value="Pseudouridine synthase"/>
    <property type="match status" value="1"/>
</dbReference>
<dbReference type="InterPro" id="IPR020103">
    <property type="entry name" value="PsdUridine_synth_cat_dom_sf"/>
</dbReference>
<dbReference type="HOGENOM" id="CLU_016902_1_0_7"/>
<dbReference type="InterPro" id="IPR050188">
    <property type="entry name" value="RluA_PseudoU_synthase"/>
</dbReference>
<dbReference type="GO" id="GO:0003723">
    <property type="term" value="F:RNA binding"/>
    <property type="evidence" value="ECO:0007669"/>
    <property type="project" value="UniProtKB-KW"/>
</dbReference>
<comment type="similarity">
    <text evidence="1">Belongs to the pseudouridine synthase RluA family.</text>
</comment>
<dbReference type="OrthoDB" id="128480at2"/>
<dbReference type="CDD" id="cd00165">
    <property type="entry name" value="S4"/>
    <property type="match status" value="1"/>
</dbReference>
<dbReference type="InterPro" id="IPR036986">
    <property type="entry name" value="S4_RNA-bd_sf"/>
</dbReference>
<dbReference type="RefSeq" id="WP_014323469.1">
    <property type="nucleotide sequence ID" value="NC_016803.1"/>
</dbReference>
<dbReference type="KEGG" id="ddn:DND132_2840"/>
<keyword evidence="3" id="KW-0694">RNA-binding</keyword>
<dbReference type="eggNOG" id="COG0564">
    <property type="taxonomic scope" value="Bacteria"/>
</dbReference>
<protein>
    <submittedName>
        <fullName evidence="5">Pseudouridine synthase, RluA family</fullName>
    </submittedName>
</protein>
<name>F0JJE4_9BACT</name>